<proteinExistence type="predicted"/>
<evidence type="ECO:0000313" key="1">
    <source>
        <dbReference type="Ensembl" id="ENSSSCP00070000056.1"/>
    </source>
</evidence>
<reference evidence="1 2" key="1">
    <citation type="submission" date="2017-08" db="EMBL/GenBank/DDBJ databases">
        <title>USMARCv1.0.</title>
        <authorList>
            <person name="Hannum G.I."/>
            <person name="Koren S."/>
            <person name="Schroeder S.G."/>
            <person name="Chin S.C."/>
            <person name="Nonneman D.J."/>
            <person name="Becker S.A."/>
            <person name="Rosen B.D."/>
            <person name="Bickhart D.M."/>
            <person name="Putnam N.H."/>
            <person name="Green R.E."/>
            <person name="Tuggle C.K."/>
            <person name="Liu H."/>
            <person name="Rohrer G.A."/>
            <person name="Warr A."/>
            <person name="Hall R."/>
            <person name="Kim K."/>
            <person name="Hume D.A."/>
            <person name="Talbot R."/>
            <person name="Chow W."/>
            <person name="Howe K."/>
            <person name="Schwartz A.S."/>
            <person name="Watson M."/>
            <person name="Archibald A.L."/>
            <person name="Phillippy A.M."/>
            <person name="Smith T.P.L."/>
        </authorList>
    </citation>
    <scope>NUCLEOTIDE SEQUENCE [LARGE SCALE GENOMIC DNA]</scope>
</reference>
<dbReference type="Proteomes" id="UP000314985">
    <property type="component" value="Chromosome 1"/>
</dbReference>
<dbReference type="AlphaFoldDB" id="A0A4X1SD88"/>
<dbReference type="Ensembl" id="ENSSSCT00070000059.1">
    <property type="protein sequence ID" value="ENSSSCP00070000056.1"/>
    <property type="gene ID" value="ENSSSCG00070000038.1"/>
</dbReference>
<reference evidence="1" key="2">
    <citation type="submission" date="2025-08" db="UniProtKB">
        <authorList>
            <consortium name="Ensembl"/>
        </authorList>
    </citation>
    <scope>IDENTIFICATION</scope>
</reference>
<sequence length="162" mass="17084">MRPTGPPVTSGLAFSSHLHGAVLGAGGKLIARVGEAEVQDLVRVLGERLHLHAGHPVIEPPELLVPGRGRSQVLTWVSGHVAGHLELVPGHGLPLAAHQPGGQHVGWAQAQEDLVNEAVGEQGCAPLVHRDILPRRSKRFTKPRDGHAPGPLTLLRASCEAQ</sequence>
<organism evidence="1 2">
    <name type="scientific">Sus scrofa</name>
    <name type="common">Pig</name>
    <dbReference type="NCBI Taxonomy" id="9823"/>
    <lineage>
        <taxon>Eukaryota</taxon>
        <taxon>Metazoa</taxon>
        <taxon>Chordata</taxon>
        <taxon>Craniata</taxon>
        <taxon>Vertebrata</taxon>
        <taxon>Euteleostomi</taxon>
        <taxon>Mammalia</taxon>
        <taxon>Eutheria</taxon>
        <taxon>Laurasiatheria</taxon>
        <taxon>Artiodactyla</taxon>
        <taxon>Suina</taxon>
        <taxon>Suidae</taxon>
        <taxon>Sus</taxon>
    </lineage>
</organism>
<name>A0A4X1SD88_PIG</name>
<protein>
    <submittedName>
        <fullName evidence="1">Uncharacterized protein</fullName>
    </submittedName>
</protein>
<accession>A0A4X1SD88</accession>
<evidence type="ECO:0000313" key="2">
    <source>
        <dbReference type="Proteomes" id="UP000314985"/>
    </source>
</evidence>